<dbReference type="OrthoDB" id="1094435at2"/>
<accession>A0A1W2CQB2</accession>
<dbReference type="STRING" id="475255.SAMN04488101_104220"/>
<evidence type="ECO:0000313" key="2">
    <source>
        <dbReference type="Proteomes" id="UP000192678"/>
    </source>
</evidence>
<dbReference type="InterPro" id="IPR032183">
    <property type="entry name" value="PKD-like"/>
</dbReference>
<protein>
    <submittedName>
        <fullName evidence="1">PKD-like family protein</fullName>
    </submittedName>
</protein>
<keyword evidence="2" id="KW-1185">Reference proteome</keyword>
<dbReference type="Pfam" id="PF16407">
    <property type="entry name" value="PKD_2"/>
    <property type="match status" value="1"/>
</dbReference>
<dbReference type="Proteomes" id="UP000192678">
    <property type="component" value="Unassembled WGS sequence"/>
</dbReference>
<reference evidence="1 2" key="1">
    <citation type="submission" date="2017-04" db="EMBL/GenBank/DDBJ databases">
        <authorList>
            <person name="Afonso C.L."/>
            <person name="Miller P.J."/>
            <person name="Scott M.A."/>
            <person name="Spackman E."/>
            <person name="Goraichik I."/>
            <person name="Dimitrov K.M."/>
            <person name="Suarez D.L."/>
            <person name="Swayne D.E."/>
        </authorList>
    </citation>
    <scope>NUCLEOTIDE SEQUENCE [LARGE SCALE GENOMIC DNA]</scope>
    <source>
        <strain evidence="1 2">DSM 19625</strain>
    </source>
</reference>
<evidence type="ECO:0000313" key="1">
    <source>
        <dbReference type="EMBL" id="SMC87447.1"/>
    </source>
</evidence>
<proteinExistence type="predicted"/>
<name>A0A1W2CQB2_9SPHI</name>
<dbReference type="AlphaFoldDB" id="A0A1W2CQB2"/>
<dbReference type="PROSITE" id="PS51257">
    <property type="entry name" value="PROKAR_LIPOPROTEIN"/>
    <property type="match status" value="1"/>
</dbReference>
<organism evidence="1 2">
    <name type="scientific">Pedobacter nyackensis</name>
    <dbReference type="NCBI Taxonomy" id="475255"/>
    <lineage>
        <taxon>Bacteria</taxon>
        <taxon>Pseudomonadati</taxon>
        <taxon>Bacteroidota</taxon>
        <taxon>Sphingobacteriia</taxon>
        <taxon>Sphingobacteriales</taxon>
        <taxon>Sphingobacteriaceae</taxon>
        <taxon>Pedobacter</taxon>
    </lineage>
</organism>
<dbReference type="EMBL" id="FWYB01000004">
    <property type="protein sequence ID" value="SMC87447.1"/>
    <property type="molecule type" value="Genomic_DNA"/>
</dbReference>
<sequence length="557" mass="60898">MKKTKITLLSAIVVSVLFIGCYKDKGNYDYQDPEAVNIATDMDKVDRTVFITADSIDLNQNDSLKVRLKINSSIGVADDYNYQWLVTQYSSTNQNPKTNVIGSGVHLDAKIVLPPDLYRLVVKLTSKKSGIEFYKHFALNVSAAAWGREGWLVLQDQSIGGGADLSVITTRDGSVKGQVYNNVYSLFNKHKLPAGTYKVNVTNYATNLRAQRVTFFYPNGGVEVRSTDFADSTKSEGWFVVPPGNTNFQLNGSAGGSGAGWEYIINNNQISYRQVSALSIKNPPIFFSPPYLGSFTLSPFVISSANSDSYMTLYDKANRCFLLLRVETGTFVPANPDVPNKHFVNYAGTASDLNPVTGSGFDLNNMQHNLVHAENAQPMTTNNGYWNCIFRNEGGDATYLIQFQRAITYANNFKTGRYLLTEANCPGINSATMFACPTYLSLPEGAFYYVNGNNIYKCEVNPLATSIAKVGLTFPAGTVIKVMKTLNSGYTAANLPATEGRVLVVATDESASGGGHKVYFFNLNATGDITGSPENPADVYTGFDKITDITFKKALGR</sequence>
<gene>
    <name evidence="1" type="ORF">SAMN04488101_104220</name>
</gene>
<dbReference type="RefSeq" id="WP_159452636.1">
    <property type="nucleotide sequence ID" value="NZ_FWYB01000004.1"/>
</dbReference>